<dbReference type="AlphaFoldDB" id="A0A6P2CFN0"/>
<reference evidence="2 3" key="1">
    <citation type="submission" date="2018-07" db="EMBL/GenBank/DDBJ databases">
        <title>Genome sequence of Rhodococcus rhodnii ATCC 35071 from Rhodnius prolixus.</title>
        <authorList>
            <person name="Patel V."/>
            <person name="Vogel K.J."/>
        </authorList>
    </citation>
    <scope>NUCLEOTIDE SEQUENCE [LARGE SCALE GENOMIC DNA]</scope>
    <source>
        <strain evidence="2 3">ATCC 35071</strain>
    </source>
</reference>
<evidence type="ECO:0000256" key="1">
    <source>
        <dbReference type="SAM" id="MobiDB-lite"/>
    </source>
</evidence>
<dbReference type="RefSeq" id="WP_010839274.1">
    <property type="nucleotide sequence ID" value="NZ_QRCM01000001.1"/>
</dbReference>
<proteinExistence type="predicted"/>
<feature type="region of interest" description="Disordered" evidence="1">
    <location>
        <begin position="199"/>
        <end position="234"/>
    </location>
</feature>
<dbReference type="EMBL" id="QRCM01000001">
    <property type="protein sequence ID" value="TXG90531.1"/>
    <property type="molecule type" value="Genomic_DNA"/>
</dbReference>
<comment type="caution">
    <text evidence="2">The sequence shown here is derived from an EMBL/GenBank/DDBJ whole genome shotgun (WGS) entry which is preliminary data.</text>
</comment>
<evidence type="ECO:0000313" key="2">
    <source>
        <dbReference type="EMBL" id="TXG90531.1"/>
    </source>
</evidence>
<sequence>MAGDIVPIELGLTDGDYVTLWAPSWREGDDEWEALLGHDEDLYGFESTAELAAFVRTNDDNDLVEHPSWKLVTALGAPEFEPEDRFRFDLIGVPELAASDPSADVVTELGETLDMARTIGDVCELDDVTKFFASNLVFRSLGAGPDAFVGREGEAAWDRIGGAIAQGWDAVLDAIDDVLASPEVDAEALAVAEAEIVAADENTTTTEDDTDEFDDDLEIDADDDDEDDGTRSDIAAAPVAPVLRGTVDEDEADEDDGGFWGEVGIDPIRIITTGQELFTLRCYVGDDAVFLGNAGRIFVFTTERALARFLADNHDHALARVSTYEQVQIAAVDGSLEIEVSDDNVYVLPGIADDLADGPTAVDTEQLELAVELFTDAADFAGDDAVDIALATSTPLGWYVSFLLEPDPSRLAPSAPFDQESQAWRDLEQEFETRLDHTE</sequence>
<evidence type="ECO:0000313" key="3">
    <source>
        <dbReference type="Proteomes" id="UP000471120"/>
    </source>
</evidence>
<gene>
    <name evidence="2" type="ORF">DW322_10225</name>
</gene>
<feature type="compositionally biased region" description="Acidic residues" evidence="1">
    <location>
        <begin position="206"/>
        <end position="228"/>
    </location>
</feature>
<name>A0A6P2CFN0_9NOCA</name>
<dbReference type="Proteomes" id="UP000471120">
    <property type="component" value="Unassembled WGS sequence"/>
</dbReference>
<protein>
    <submittedName>
        <fullName evidence="2">Primosomal protein</fullName>
    </submittedName>
</protein>
<accession>A0A6P2CFN0</accession>
<organism evidence="2 3">
    <name type="scientific">Rhodococcus rhodnii</name>
    <dbReference type="NCBI Taxonomy" id="38312"/>
    <lineage>
        <taxon>Bacteria</taxon>
        <taxon>Bacillati</taxon>
        <taxon>Actinomycetota</taxon>
        <taxon>Actinomycetes</taxon>
        <taxon>Mycobacteriales</taxon>
        <taxon>Nocardiaceae</taxon>
        <taxon>Rhodococcus</taxon>
    </lineage>
</organism>